<accession>A0ABZ2F5B9</accession>
<dbReference type="RefSeq" id="WP_198322816.1">
    <property type="nucleotide sequence ID" value="NZ_CP104311.1"/>
</dbReference>
<gene>
    <name evidence="1" type="ORF">N4J17_15980</name>
</gene>
<reference evidence="1 2" key="1">
    <citation type="submission" date="2022-09" db="EMBL/GenBank/DDBJ databases">
        <authorList>
            <person name="Giprobiosintez L."/>
        </authorList>
    </citation>
    <scope>NUCLEOTIDE SEQUENCE [LARGE SCALE GENOMIC DNA]</scope>
    <source>
        <strain evidence="2">VKPM-B-12549 (GBS-15)</strain>
    </source>
</reference>
<sequence length="65" mass="7115">MLKEETAGGGFDAQKKMSFLNLHSKNPSFLRTKADGEHTLSSDFPVIASANTPWHSIRRANGSLL</sequence>
<proteinExistence type="predicted"/>
<name>A0ABZ2F5B9_METCP</name>
<dbReference type="Proteomes" id="UP001359308">
    <property type="component" value="Chromosome"/>
</dbReference>
<protein>
    <submittedName>
        <fullName evidence="1">Uncharacterized protein</fullName>
    </submittedName>
</protein>
<organism evidence="1 2">
    <name type="scientific">Methylococcus capsulatus</name>
    <dbReference type="NCBI Taxonomy" id="414"/>
    <lineage>
        <taxon>Bacteria</taxon>
        <taxon>Pseudomonadati</taxon>
        <taxon>Pseudomonadota</taxon>
        <taxon>Gammaproteobacteria</taxon>
        <taxon>Methylococcales</taxon>
        <taxon>Methylococcaceae</taxon>
        <taxon>Methylococcus</taxon>
    </lineage>
</organism>
<dbReference type="EMBL" id="CP104311">
    <property type="protein sequence ID" value="WWF01944.1"/>
    <property type="molecule type" value="Genomic_DNA"/>
</dbReference>
<evidence type="ECO:0000313" key="2">
    <source>
        <dbReference type="Proteomes" id="UP001359308"/>
    </source>
</evidence>
<keyword evidence="2" id="KW-1185">Reference proteome</keyword>
<evidence type="ECO:0000313" key="1">
    <source>
        <dbReference type="EMBL" id="WWF01944.1"/>
    </source>
</evidence>